<keyword evidence="2" id="KW-1185">Reference proteome</keyword>
<dbReference type="EMBL" id="PISE01000015">
    <property type="protein sequence ID" value="PKG24327.1"/>
    <property type="molecule type" value="Genomic_DNA"/>
</dbReference>
<reference evidence="1 2" key="1">
    <citation type="journal article" date="2003" name="Int. J. Syst. Evol. Microbiol.">
        <title>Bacillus nealsonii sp. nov., isolated from a spacecraft-assembly facility, whose spores are gamma-radiation resistant.</title>
        <authorList>
            <person name="Venkateswaran K."/>
            <person name="Kempf M."/>
            <person name="Chen F."/>
            <person name="Satomi M."/>
            <person name="Nicholson W."/>
            <person name="Kern R."/>
        </authorList>
    </citation>
    <scope>NUCLEOTIDE SEQUENCE [LARGE SCALE GENOMIC DNA]</scope>
    <source>
        <strain evidence="1 2">FO-92</strain>
    </source>
</reference>
<organism evidence="1 2">
    <name type="scientific">Niallia nealsonii</name>
    <dbReference type="NCBI Taxonomy" id="115979"/>
    <lineage>
        <taxon>Bacteria</taxon>
        <taxon>Bacillati</taxon>
        <taxon>Bacillota</taxon>
        <taxon>Bacilli</taxon>
        <taxon>Bacillales</taxon>
        <taxon>Bacillaceae</taxon>
        <taxon>Niallia</taxon>
    </lineage>
</organism>
<evidence type="ECO:0000313" key="1">
    <source>
        <dbReference type="EMBL" id="PKG24327.1"/>
    </source>
</evidence>
<evidence type="ECO:0000313" key="2">
    <source>
        <dbReference type="Proteomes" id="UP000233375"/>
    </source>
</evidence>
<proteinExistence type="predicted"/>
<dbReference type="AlphaFoldDB" id="A0A2N0Z492"/>
<sequence length="25" mass="2696">MIASLIAETSSASTIIFYQPKAPKK</sequence>
<comment type="caution">
    <text evidence="1">The sequence shown here is derived from an EMBL/GenBank/DDBJ whole genome shotgun (WGS) entry which is preliminary data.</text>
</comment>
<name>A0A2N0Z492_9BACI</name>
<dbReference type="InterPro" id="IPR009229">
    <property type="entry name" value="AgrD"/>
</dbReference>
<dbReference type="NCBIfam" id="TIGR04223">
    <property type="entry name" value="quorum_AgrD"/>
    <property type="match status" value="1"/>
</dbReference>
<protein>
    <submittedName>
        <fullName evidence="1">Uncharacterized protein</fullName>
    </submittedName>
</protein>
<accession>A0A2N0Z492</accession>
<gene>
    <name evidence="1" type="ORF">CWS01_07620</name>
</gene>
<dbReference type="Proteomes" id="UP000233375">
    <property type="component" value="Unassembled WGS sequence"/>
</dbReference>